<dbReference type="EMBL" id="AVOT02005500">
    <property type="protein sequence ID" value="MBW0479227.1"/>
    <property type="molecule type" value="Genomic_DNA"/>
</dbReference>
<comment type="caution">
    <text evidence="1">The sequence shown here is derived from an EMBL/GenBank/DDBJ whole genome shotgun (WGS) entry which is preliminary data.</text>
</comment>
<protein>
    <submittedName>
        <fullName evidence="1">Uncharacterized protein</fullName>
    </submittedName>
</protein>
<dbReference type="Proteomes" id="UP000765509">
    <property type="component" value="Unassembled WGS sequence"/>
</dbReference>
<organism evidence="1 2">
    <name type="scientific">Austropuccinia psidii MF-1</name>
    <dbReference type="NCBI Taxonomy" id="1389203"/>
    <lineage>
        <taxon>Eukaryota</taxon>
        <taxon>Fungi</taxon>
        <taxon>Dikarya</taxon>
        <taxon>Basidiomycota</taxon>
        <taxon>Pucciniomycotina</taxon>
        <taxon>Pucciniomycetes</taxon>
        <taxon>Pucciniales</taxon>
        <taxon>Sphaerophragmiaceae</taxon>
        <taxon>Austropuccinia</taxon>
    </lineage>
</organism>
<gene>
    <name evidence="1" type="ORF">O181_018942</name>
</gene>
<reference evidence="1" key="1">
    <citation type="submission" date="2021-03" db="EMBL/GenBank/DDBJ databases">
        <title>Draft genome sequence of rust myrtle Austropuccinia psidii MF-1, a brazilian biotype.</title>
        <authorList>
            <person name="Quecine M.C."/>
            <person name="Pachon D.M.R."/>
            <person name="Bonatelli M.L."/>
            <person name="Correr F.H."/>
            <person name="Franceschini L.M."/>
            <person name="Leite T.F."/>
            <person name="Margarido G.R.A."/>
            <person name="Almeida C.A."/>
            <person name="Ferrarezi J.A."/>
            <person name="Labate C.A."/>
        </authorList>
    </citation>
    <scope>NUCLEOTIDE SEQUENCE</scope>
    <source>
        <strain evidence="1">MF-1</strain>
    </source>
</reference>
<name>A0A9Q3C8S5_9BASI</name>
<evidence type="ECO:0000313" key="2">
    <source>
        <dbReference type="Proteomes" id="UP000765509"/>
    </source>
</evidence>
<proteinExistence type="predicted"/>
<dbReference type="OrthoDB" id="2507294at2759"/>
<dbReference type="AlphaFoldDB" id="A0A9Q3C8S5"/>
<accession>A0A9Q3C8S5</accession>
<evidence type="ECO:0000313" key="1">
    <source>
        <dbReference type="EMBL" id="MBW0479227.1"/>
    </source>
</evidence>
<keyword evidence="2" id="KW-1185">Reference proteome</keyword>
<sequence length="105" mass="12227">MENLFESSIFNPQKDKQIPWFLRQKERIPSFKPDMPDLKINIKISRKGGGELEHSIKHKVSGPCLKGTTLIQWMISLLRPEMVAYGPGLLLSPELYRKHNRQKEN</sequence>